<evidence type="ECO:0000313" key="2">
    <source>
        <dbReference type="Proteomes" id="UP001281147"/>
    </source>
</evidence>
<dbReference type="Proteomes" id="UP001281147">
    <property type="component" value="Unassembled WGS sequence"/>
</dbReference>
<proteinExistence type="predicted"/>
<evidence type="ECO:0000313" key="1">
    <source>
        <dbReference type="EMBL" id="KAK3721813.1"/>
    </source>
</evidence>
<reference evidence="1" key="1">
    <citation type="submission" date="2023-07" db="EMBL/GenBank/DDBJ databases">
        <title>Black Yeasts Isolated from many extreme environments.</title>
        <authorList>
            <person name="Coleine C."/>
            <person name="Stajich J.E."/>
            <person name="Selbmann L."/>
        </authorList>
    </citation>
    <scope>NUCLEOTIDE SEQUENCE</scope>
    <source>
        <strain evidence="1">CCFEE 5714</strain>
    </source>
</reference>
<keyword evidence="2" id="KW-1185">Reference proteome</keyword>
<comment type="caution">
    <text evidence="1">The sequence shown here is derived from an EMBL/GenBank/DDBJ whole genome shotgun (WGS) entry which is preliminary data.</text>
</comment>
<organism evidence="1 2">
    <name type="scientific">Vermiconidia calcicola</name>
    <dbReference type="NCBI Taxonomy" id="1690605"/>
    <lineage>
        <taxon>Eukaryota</taxon>
        <taxon>Fungi</taxon>
        <taxon>Dikarya</taxon>
        <taxon>Ascomycota</taxon>
        <taxon>Pezizomycotina</taxon>
        <taxon>Dothideomycetes</taxon>
        <taxon>Dothideomycetidae</taxon>
        <taxon>Mycosphaerellales</taxon>
        <taxon>Extremaceae</taxon>
        <taxon>Vermiconidia</taxon>
    </lineage>
</organism>
<dbReference type="EMBL" id="JAUTXU010000016">
    <property type="protein sequence ID" value="KAK3721813.1"/>
    <property type="molecule type" value="Genomic_DNA"/>
</dbReference>
<gene>
    <name evidence="1" type="ORF">LTR37_002978</name>
</gene>
<name>A0ACC3NT92_9PEZI</name>
<accession>A0ACC3NT92</accession>
<sequence>MSDSMRQSTTDKAASTMKPDSEKSILEKGQDTAKSTADSVAGSAQPEGEKSMGQQATDAVSGSGTGSGGQGQGVMGQAQEMAGNAAKTVQDTLGMGQRS</sequence>
<protein>
    <submittedName>
        <fullName evidence="1">Uncharacterized protein</fullName>
    </submittedName>
</protein>